<dbReference type="RefSeq" id="XP_020131990.1">
    <property type="nucleotide sequence ID" value="XM_020271218.1"/>
</dbReference>
<feature type="transmembrane region" description="Helical" evidence="7">
    <location>
        <begin position="659"/>
        <end position="678"/>
    </location>
</feature>
<evidence type="ECO:0000256" key="5">
    <source>
        <dbReference type="ARBA" id="ARBA00022989"/>
    </source>
</evidence>
<dbReference type="Pfam" id="PF14703">
    <property type="entry name" value="PHM7_cyt"/>
    <property type="match status" value="1"/>
</dbReference>
<dbReference type="InterPro" id="IPR003864">
    <property type="entry name" value="CSC1/OSCA1-like_7TM"/>
</dbReference>
<accession>A0A1J9R6A8</accession>
<keyword evidence="5 7" id="KW-1133">Transmembrane helix</keyword>
<feature type="transmembrane region" description="Helical" evidence="7">
    <location>
        <begin position="99"/>
        <end position="124"/>
    </location>
</feature>
<keyword evidence="12" id="KW-1185">Reference proteome</keyword>
<evidence type="ECO:0000256" key="7">
    <source>
        <dbReference type="SAM" id="Phobius"/>
    </source>
</evidence>
<dbReference type="EMBL" id="MNUE01000015">
    <property type="protein sequence ID" value="OJD35730.1"/>
    <property type="molecule type" value="Genomic_DNA"/>
</dbReference>
<evidence type="ECO:0000256" key="6">
    <source>
        <dbReference type="ARBA" id="ARBA00023136"/>
    </source>
</evidence>
<evidence type="ECO:0008006" key="13">
    <source>
        <dbReference type="Google" id="ProtNLM"/>
    </source>
</evidence>
<dbReference type="Proteomes" id="UP000183809">
    <property type="component" value="Unassembled WGS sequence"/>
</dbReference>
<proteinExistence type="inferred from homology"/>
<feature type="domain" description="CSC1/OSCA1-like cytosolic" evidence="10">
    <location>
        <begin position="224"/>
        <end position="427"/>
    </location>
</feature>
<dbReference type="InterPro" id="IPR027815">
    <property type="entry name" value="CSC1/OSCA1-like_cyt"/>
</dbReference>
<feature type="transmembrane region" description="Helical" evidence="7">
    <location>
        <begin position="183"/>
        <end position="202"/>
    </location>
</feature>
<evidence type="ECO:0000256" key="2">
    <source>
        <dbReference type="ARBA" id="ARBA00007779"/>
    </source>
</evidence>
<feature type="transmembrane region" description="Helical" evidence="7">
    <location>
        <begin position="439"/>
        <end position="466"/>
    </location>
</feature>
<evidence type="ECO:0000313" key="12">
    <source>
        <dbReference type="Proteomes" id="UP000183809"/>
    </source>
</evidence>
<feature type="transmembrane region" description="Helical" evidence="7">
    <location>
        <begin position="585"/>
        <end position="611"/>
    </location>
</feature>
<name>A0A1J9R6A8_9PEZI</name>
<evidence type="ECO:0000256" key="4">
    <source>
        <dbReference type="ARBA" id="ARBA00022692"/>
    </source>
</evidence>
<dbReference type="InterPro" id="IPR045122">
    <property type="entry name" value="Csc1-like"/>
</dbReference>
<feature type="domain" description="CSC1/OSCA1-like N-terminal transmembrane" evidence="9">
    <location>
        <begin position="27"/>
        <end position="204"/>
    </location>
</feature>
<comment type="similarity">
    <text evidence="2">Belongs to the CSC1 (TC 1.A.17) family.</text>
</comment>
<feature type="transmembrane region" description="Helical" evidence="7">
    <location>
        <begin position="534"/>
        <end position="558"/>
    </location>
</feature>
<evidence type="ECO:0000313" key="11">
    <source>
        <dbReference type="EMBL" id="OJD35730.1"/>
    </source>
</evidence>
<keyword evidence="3" id="KW-0813">Transport</keyword>
<evidence type="ECO:0000259" key="10">
    <source>
        <dbReference type="Pfam" id="PF14703"/>
    </source>
</evidence>
<keyword evidence="4 7" id="KW-0812">Transmembrane</keyword>
<dbReference type="AlphaFoldDB" id="A0A1J9R6A8"/>
<keyword evidence="6 7" id="KW-0472">Membrane</keyword>
<evidence type="ECO:0000259" key="8">
    <source>
        <dbReference type="Pfam" id="PF02714"/>
    </source>
</evidence>
<dbReference type="Pfam" id="PF02714">
    <property type="entry name" value="RSN1_7TM"/>
    <property type="match status" value="1"/>
</dbReference>
<feature type="transmembrane region" description="Helical" evidence="7">
    <location>
        <begin position="632"/>
        <end position="653"/>
    </location>
</feature>
<reference evidence="11 12" key="1">
    <citation type="submission" date="2016-10" db="EMBL/GenBank/DDBJ databases">
        <title>Proteomics and genomics reveal pathogen-plant mechanisms compatible with a hemibiotrophic lifestyle of Diplodia corticola.</title>
        <authorList>
            <person name="Fernandes I."/>
            <person name="De Jonge R."/>
            <person name="Van De Peer Y."/>
            <person name="Devreese B."/>
            <person name="Alves A."/>
            <person name="Esteves A.C."/>
        </authorList>
    </citation>
    <scope>NUCLEOTIDE SEQUENCE [LARGE SCALE GENOMIC DNA]</scope>
    <source>
        <strain evidence="11 12">CBS 112549</strain>
    </source>
</reference>
<feature type="transmembrane region" description="Helical" evidence="7">
    <location>
        <begin position="723"/>
        <end position="743"/>
    </location>
</feature>
<dbReference type="InterPro" id="IPR032880">
    <property type="entry name" value="CSC1/OSCA1-like_N"/>
</dbReference>
<protein>
    <recommendedName>
        <fullName evidence="13">DUF221-domain-containing protein</fullName>
    </recommendedName>
</protein>
<dbReference type="Pfam" id="PF13967">
    <property type="entry name" value="RSN1_TM"/>
    <property type="match status" value="1"/>
</dbReference>
<feature type="domain" description="CSC1/OSCA1-like 7TM region" evidence="8">
    <location>
        <begin position="438"/>
        <end position="715"/>
    </location>
</feature>
<organism evidence="11 12">
    <name type="scientific">Diplodia corticola</name>
    <dbReference type="NCBI Taxonomy" id="236234"/>
    <lineage>
        <taxon>Eukaryota</taxon>
        <taxon>Fungi</taxon>
        <taxon>Dikarya</taxon>
        <taxon>Ascomycota</taxon>
        <taxon>Pezizomycotina</taxon>
        <taxon>Dothideomycetes</taxon>
        <taxon>Dothideomycetes incertae sedis</taxon>
        <taxon>Botryosphaeriales</taxon>
        <taxon>Botryosphaeriaceae</taxon>
        <taxon>Diplodia</taxon>
    </lineage>
</organism>
<dbReference type="GeneID" id="31011477"/>
<feature type="transmembrane region" description="Helical" evidence="7">
    <location>
        <begin position="27"/>
        <end position="48"/>
    </location>
</feature>
<comment type="caution">
    <text evidence="11">The sequence shown here is derived from an EMBL/GenBank/DDBJ whole genome shotgun (WGS) entry which is preliminary data.</text>
</comment>
<dbReference type="PANTHER" id="PTHR13018:SF5">
    <property type="entry name" value="RE44586P"/>
    <property type="match status" value="1"/>
</dbReference>
<comment type="subcellular location">
    <subcellularLocation>
        <location evidence="1">Membrane</location>
        <topology evidence="1">Multi-pass membrane protein</topology>
    </subcellularLocation>
</comment>
<feature type="transmembrane region" description="Helical" evidence="7">
    <location>
        <begin position="698"/>
        <end position="717"/>
    </location>
</feature>
<dbReference type="PANTHER" id="PTHR13018">
    <property type="entry name" value="PROBABLE MEMBRANE PROTEIN DUF221-RELATED"/>
    <property type="match status" value="1"/>
</dbReference>
<dbReference type="GO" id="GO:0005886">
    <property type="term" value="C:plasma membrane"/>
    <property type="evidence" value="ECO:0007669"/>
    <property type="project" value="TreeGrafter"/>
</dbReference>
<dbReference type="OrthoDB" id="1689567at2759"/>
<feature type="transmembrane region" description="Helical" evidence="7">
    <location>
        <begin position="486"/>
        <end position="513"/>
    </location>
</feature>
<evidence type="ECO:0000256" key="1">
    <source>
        <dbReference type="ARBA" id="ARBA00004141"/>
    </source>
</evidence>
<sequence length="842" mass="96821">MTPGLGSWNATDGDLQDLFGARRPRDITIQIVLSVALGTGAFLTFCVLRPRWEGLYAARKKQNHEATALPELPRTLFGWIPALWRITDQQVLASAGLDAYVFLAFFRMAIKFLSFTLFFSVIVINPVHSRFPDTSKGRLKKNGTIADDVDFELRRRNGPVLVDSSWSVSDSYSYWDFSHTDYLWMYLVFAYLFTGLAAYMIVSETRRVIEIRQEYLGSQTTITDRTIRLSGIPPELRSETKIKEFVEELEIGRVESVTLCRNWKALDELMDRRMLTLRKLEEAWTVHLGQRRVERNLESLPISQPSPPEPYASDSEHAQLLGNGHLLARRSTSPYNRSRPLVKIWYGRLKVWYRNVDAINFYEEKLRRLDDEIRTLRSKEFEPTPLAFVTMDSVASCQMAVQAVLDPSPLQLLANTSPAPSDVVWQNTYMPRRERMMRAWSITCLIGFLTVLWTLILVPIAGFLSIDSIDRVFPGFKDAIEYHKNIKSIIVTQLPTLLVSLLNVLVPYLYDWLANCQGMIGQGDVELSVISKNFFFVFFNFFVVFTVLGTASGFWGLLENIGEQLRDATKITNALALSLQGLLNFYTNFVILQGIGLFPFRLLEFGSVILYPITLMGAKTPRDYAELVQPPVFSYGFYLPQTILIFIICTVYSVLRSSWMILLAGLIYFIIGHFVHKYQLLYAMDHRQHSTGRGWTMICDRVIVGLILFQLTMAGQLALKGAFWRAALLVPLILSTFWFWNVYTYSYKPLMRFIALKSLRRAERSDLVTPQLDQPTTIDEERERGQRYVNPNLVMPLEDVWITDNNARALMNGTGQESPAESVEEEQPRKRFRRFFRRNRSG</sequence>
<dbReference type="GO" id="GO:0005227">
    <property type="term" value="F:calcium-activated cation channel activity"/>
    <property type="evidence" value="ECO:0007669"/>
    <property type="project" value="InterPro"/>
</dbReference>
<evidence type="ECO:0000259" key="9">
    <source>
        <dbReference type="Pfam" id="PF13967"/>
    </source>
</evidence>
<gene>
    <name evidence="11" type="ORF">BKCO1_15000120</name>
</gene>
<evidence type="ECO:0000256" key="3">
    <source>
        <dbReference type="ARBA" id="ARBA00022448"/>
    </source>
</evidence>